<dbReference type="RefSeq" id="WP_116609994.1">
    <property type="nucleotide sequence ID" value="NZ_CAJZAT010000219.1"/>
</dbReference>
<dbReference type="EMBL" id="QEOB01000002">
    <property type="protein sequence ID" value="PVX86637.1"/>
    <property type="molecule type" value="Genomic_DNA"/>
</dbReference>
<reference evidence="4 5" key="1">
    <citation type="submission" date="2018-05" db="EMBL/GenBank/DDBJ databases">
        <title>Genomic Encyclopedia of Type Strains, Phase IV (KMG-V): Genome sequencing to study the core and pangenomes of soil and plant-associated prokaryotes.</title>
        <authorList>
            <person name="Whitman W."/>
        </authorList>
    </citation>
    <scope>NUCLEOTIDE SEQUENCE [LARGE SCALE GENOMIC DNA]</scope>
    <source>
        <strain evidence="4 5">SCZa-39</strain>
    </source>
</reference>
<gene>
    <name evidence="4" type="ORF">C7402_102474</name>
</gene>
<dbReference type="Gene3D" id="3.90.180.10">
    <property type="entry name" value="Medium-chain alcohol dehydrogenases, catalytic domain"/>
    <property type="match status" value="1"/>
</dbReference>
<evidence type="ECO:0000256" key="2">
    <source>
        <dbReference type="ARBA" id="ARBA00023002"/>
    </source>
</evidence>
<comment type="caution">
    <text evidence="4">The sequence shown here is derived from an EMBL/GenBank/DDBJ whole genome shotgun (WGS) entry which is preliminary data.</text>
</comment>
<evidence type="ECO:0000313" key="5">
    <source>
        <dbReference type="Proteomes" id="UP000245712"/>
    </source>
</evidence>
<keyword evidence="2" id="KW-0560">Oxidoreductase</keyword>
<dbReference type="PANTHER" id="PTHR48106">
    <property type="entry name" value="QUINONE OXIDOREDUCTASE PIG3-RELATED"/>
    <property type="match status" value="1"/>
</dbReference>
<sequence>MSKVVRFHQIGGPEVLQFDDVEVAAPQAGEVQIRVKALGINRAEVMYRTGQYVIDPVFPAKLGYEASGEVIAVGAGANAFSVGDAVSVIPAFSFAEYGMYGEVVNAPVHAVARNPAGVTHEEAAATWMMFVTAYGALINYGKLKSGDTVVIGAATSSVGLAAIQVANMVGARTIALTRSKEKERTLREVGADHVLLGDDPNLTDAILRATDSSGARVVFDPVGGPNARNIIRAMSHDGIYYQYGALDSRDIPVPVMEILTKHIVIQGYELFEITTDPDKLEQAKAFISEGLASKALRPVIDRVFRFDDIAEAHRYMEAGNQIGKIVVAL</sequence>
<evidence type="ECO:0000259" key="3">
    <source>
        <dbReference type="SMART" id="SM00829"/>
    </source>
</evidence>
<proteinExistence type="predicted"/>
<dbReference type="CDD" id="cd08268">
    <property type="entry name" value="MDR2"/>
    <property type="match status" value="1"/>
</dbReference>
<accession>A0ABX5KYP9</accession>
<evidence type="ECO:0000256" key="1">
    <source>
        <dbReference type="ARBA" id="ARBA00022857"/>
    </source>
</evidence>
<dbReference type="Pfam" id="PF08240">
    <property type="entry name" value="ADH_N"/>
    <property type="match status" value="1"/>
</dbReference>
<dbReference type="SUPFAM" id="SSF51735">
    <property type="entry name" value="NAD(P)-binding Rossmann-fold domains"/>
    <property type="match status" value="1"/>
</dbReference>
<evidence type="ECO:0000313" key="4">
    <source>
        <dbReference type="EMBL" id="PVX86637.1"/>
    </source>
</evidence>
<dbReference type="InterPro" id="IPR020843">
    <property type="entry name" value="ER"/>
</dbReference>
<dbReference type="InterPro" id="IPR011032">
    <property type="entry name" value="GroES-like_sf"/>
</dbReference>
<dbReference type="Pfam" id="PF13602">
    <property type="entry name" value="ADH_zinc_N_2"/>
    <property type="match status" value="1"/>
</dbReference>
<keyword evidence="1" id="KW-0521">NADP</keyword>
<dbReference type="SMART" id="SM00829">
    <property type="entry name" value="PKS_ER"/>
    <property type="match status" value="1"/>
</dbReference>
<dbReference type="PANTHER" id="PTHR48106:SF5">
    <property type="entry name" value="ZINC-CONTAINING ALCOHOL DEHYDROGENASE"/>
    <property type="match status" value="1"/>
</dbReference>
<feature type="domain" description="Enoyl reductase (ER)" evidence="3">
    <location>
        <begin position="11"/>
        <end position="327"/>
    </location>
</feature>
<dbReference type="InterPro" id="IPR013154">
    <property type="entry name" value="ADH-like_N"/>
</dbReference>
<organism evidence="4 5">
    <name type="scientific">Paraburkholderia unamae</name>
    <dbReference type="NCBI Taxonomy" id="219649"/>
    <lineage>
        <taxon>Bacteria</taxon>
        <taxon>Pseudomonadati</taxon>
        <taxon>Pseudomonadota</taxon>
        <taxon>Betaproteobacteria</taxon>
        <taxon>Burkholderiales</taxon>
        <taxon>Burkholderiaceae</taxon>
        <taxon>Paraburkholderia</taxon>
    </lineage>
</organism>
<keyword evidence="5" id="KW-1185">Reference proteome</keyword>
<name>A0ABX5KYP9_9BURK</name>
<dbReference type="Proteomes" id="UP000245712">
    <property type="component" value="Unassembled WGS sequence"/>
</dbReference>
<dbReference type="InterPro" id="IPR036291">
    <property type="entry name" value="NAD(P)-bd_dom_sf"/>
</dbReference>
<dbReference type="Gene3D" id="3.40.50.720">
    <property type="entry name" value="NAD(P)-binding Rossmann-like Domain"/>
    <property type="match status" value="1"/>
</dbReference>
<dbReference type="SUPFAM" id="SSF50129">
    <property type="entry name" value="GroES-like"/>
    <property type="match status" value="1"/>
</dbReference>
<protein>
    <submittedName>
        <fullName evidence="4">NADPH:quinone reductase-like Zn-dependent oxidoreductase</fullName>
    </submittedName>
</protein>